<dbReference type="NCBIfam" id="TIGR02141">
    <property type="entry name" value="modB_ABC"/>
    <property type="match status" value="1"/>
</dbReference>
<sequence length="231" mass="24727">MDWQAFFLTLKLASLTTAILLLIAIPLAAWITLSRSRWRVLIESISGLPLVLPPTVLGFYLLVLLGPRTAFGRFFVVLLGHPLAFSFAGLVVGSVIYSFPFALQPIVAGFSAIDPGFTDAARLLGANPIRLIRTIWIPLAGRSILTAAVLSFLHTLGEFGVVLMLGGDIPGATRTLSIALFNQVEGFDYAAANRTAAVLVLFCVLALVAVYARPHLFGSGTASRESEDSRA</sequence>
<dbReference type="InterPro" id="IPR035906">
    <property type="entry name" value="MetI-like_sf"/>
</dbReference>
<comment type="similarity">
    <text evidence="3 11">Belongs to the binding-protein-dependent transport system permease family. CysTW subfamily.</text>
</comment>
<dbReference type="Pfam" id="PF00528">
    <property type="entry name" value="BPD_transp_1"/>
    <property type="match status" value="1"/>
</dbReference>
<dbReference type="PANTHER" id="PTHR30183:SF8">
    <property type="entry name" value="MOLYBDENUM TRANSPORT SYSTEM PERMEASE"/>
    <property type="match status" value="1"/>
</dbReference>
<feature type="transmembrane region" description="Helical" evidence="10">
    <location>
        <begin position="40"/>
        <end position="62"/>
    </location>
</feature>
<feature type="domain" description="ABC transmembrane type-1" evidence="12">
    <location>
        <begin position="6"/>
        <end position="211"/>
    </location>
</feature>
<dbReference type="CDD" id="cd06261">
    <property type="entry name" value="TM_PBP2"/>
    <property type="match status" value="1"/>
</dbReference>
<evidence type="ECO:0000256" key="4">
    <source>
        <dbReference type="ARBA" id="ARBA00022448"/>
    </source>
</evidence>
<feature type="transmembrane region" description="Helical" evidence="10">
    <location>
        <begin position="191"/>
        <end position="212"/>
    </location>
</feature>
<evidence type="ECO:0000256" key="3">
    <source>
        <dbReference type="ARBA" id="ARBA00007069"/>
    </source>
</evidence>
<gene>
    <name evidence="13" type="primary">modB</name>
    <name evidence="13" type="ORF">ACFPT7_13930</name>
</gene>
<evidence type="ECO:0000256" key="7">
    <source>
        <dbReference type="ARBA" id="ARBA00022692"/>
    </source>
</evidence>
<protein>
    <recommendedName>
        <fullName evidence="11">Molybdenum transport system permease</fullName>
    </recommendedName>
</protein>
<keyword evidence="6 11" id="KW-0500">Molybdenum</keyword>
<dbReference type="Proteomes" id="UP001596091">
    <property type="component" value="Unassembled WGS sequence"/>
</dbReference>
<feature type="transmembrane region" description="Helical" evidence="10">
    <location>
        <begin position="74"/>
        <end position="97"/>
    </location>
</feature>
<accession>A0ABW1EHG9</accession>
<comment type="function">
    <text evidence="1 11">Part of the binding-protein-dependent transport system for molybdenum; probably responsible for the translocation of the substrate across the membrane.</text>
</comment>
<keyword evidence="9 10" id="KW-0472">Membrane</keyword>
<dbReference type="InterPro" id="IPR011867">
    <property type="entry name" value="ModB_ABC"/>
</dbReference>
<keyword evidence="14" id="KW-1185">Reference proteome</keyword>
<evidence type="ECO:0000256" key="8">
    <source>
        <dbReference type="ARBA" id="ARBA00022989"/>
    </source>
</evidence>
<evidence type="ECO:0000256" key="2">
    <source>
        <dbReference type="ARBA" id="ARBA00004651"/>
    </source>
</evidence>
<keyword evidence="8 10" id="KW-1133">Transmembrane helix</keyword>
<name>A0ABW1EHG9_9BACT</name>
<feature type="transmembrane region" description="Helical" evidence="10">
    <location>
        <begin position="12"/>
        <end position="33"/>
    </location>
</feature>
<evidence type="ECO:0000256" key="6">
    <source>
        <dbReference type="ARBA" id="ARBA00022505"/>
    </source>
</evidence>
<proteinExistence type="inferred from homology"/>
<evidence type="ECO:0000256" key="10">
    <source>
        <dbReference type="RuleBase" id="RU363032"/>
    </source>
</evidence>
<keyword evidence="7 10" id="KW-0812">Transmembrane</keyword>
<evidence type="ECO:0000313" key="13">
    <source>
        <dbReference type="EMBL" id="MFC5863399.1"/>
    </source>
</evidence>
<dbReference type="EMBL" id="JBHSPH010000004">
    <property type="protein sequence ID" value="MFC5863399.1"/>
    <property type="molecule type" value="Genomic_DNA"/>
</dbReference>
<dbReference type="RefSeq" id="WP_263341293.1">
    <property type="nucleotide sequence ID" value="NZ_JAGSYH010000007.1"/>
</dbReference>
<evidence type="ECO:0000259" key="12">
    <source>
        <dbReference type="PROSITE" id="PS50928"/>
    </source>
</evidence>
<evidence type="ECO:0000256" key="1">
    <source>
        <dbReference type="ARBA" id="ARBA00002949"/>
    </source>
</evidence>
<evidence type="ECO:0000313" key="14">
    <source>
        <dbReference type="Proteomes" id="UP001596091"/>
    </source>
</evidence>
<keyword evidence="5 11" id="KW-1003">Cell membrane</keyword>
<evidence type="ECO:0000256" key="5">
    <source>
        <dbReference type="ARBA" id="ARBA00022475"/>
    </source>
</evidence>
<comment type="caution">
    <text evidence="13">The sequence shown here is derived from an EMBL/GenBank/DDBJ whole genome shotgun (WGS) entry which is preliminary data.</text>
</comment>
<keyword evidence="4 10" id="KW-0813">Transport</keyword>
<comment type="subcellular location">
    <subcellularLocation>
        <location evidence="2 10">Cell membrane</location>
        <topology evidence="2 10">Multi-pass membrane protein</topology>
    </subcellularLocation>
</comment>
<feature type="transmembrane region" description="Helical" evidence="10">
    <location>
        <begin position="135"/>
        <end position="156"/>
    </location>
</feature>
<dbReference type="SUPFAM" id="SSF161098">
    <property type="entry name" value="MetI-like"/>
    <property type="match status" value="1"/>
</dbReference>
<evidence type="ECO:0000256" key="11">
    <source>
        <dbReference type="RuleBase" id="RU365097"/>
    </source>
</evidence>
<evidence type="ECO:0000256" key="9">
    <source>
        <dbReference type="ARBA" id="ARBA00023136"/>
    </source>
</evidence>
<dbReference type="Gene3D" id="1.10.3720.10">
    <property type="entry name" value="MetI-like"/>
    <property type="match status" value="1"/>
</dbReference>
<dbReference type="PANTHER" id="PTHR30183">
    <property type="entry name" value="MOLYBDENUM TRANSPORT SYSTEM PERMEASE PROTEIN MODB"/>
    <property type="match status" value="1"/>
</dbReference>
<dbReference type="InterPro" id="IPR000515">
    <property type="entry name" value="MetI-like"/>
</dbReference>
<reference evidence="14" key="1">
    <citation type="journal article" date="2019" name="Int. J. Syst. Evol. Microbiol.">
        <title>The Global Catalogue of Microorganisms (GCM) 10K type strain sequencing project: providing services to taxonomists for standard genome sequencing and annotation.</title>
        <authorList>
            <consortium name="The Broad Institute Genomics Platform"/>
            <consortium name="The Broad Institute Genome Sequencing Center for Infectious Disease"/>
            <person name="Wu L."/>
            <person name="Ma J."/>
        </authorList>
    </citation>
    <scope>NUCLEOTIDE SEQUENCE [LARGE SCALE GENOMIC DNA]</scope>
    <source>
        <strain evidence="14">JCM 4087</strain>
    </source>
</reference>
<organism evidence="13 14">
    <name type="scientific">Acidicapsa dinghuensis</name>
    <dbReference type="NCBI Taxonomy" id="2218256"/>
    <lineage>
        <taxon>Bacteria</taxon>
        <taxon>Pseudomonadati</taxon>
        <taxon>Acidobacteriota</taxon>
        <taxon>Terriglobia</taxon>
        <taxon>Terriglobales</taxon>
        <taxon>Acidobacteriaceae</taxon>
        <taxon>Acidicapsa</taxon>
    </lineage>
</organism>
<dbReference type="PROSITE" id="PS50928">
    <property type="entry name" value="ABC_TM1"/>
    <property type="match status" value="1"/>
</dbReference>